<feature type="transmembrane region" description="Helical" evidence="1">
    <location>
        <begin position="6"/>
        <end position="23"/>
    </location>
</feature>
<dbReference type="AlphaFoldDB" id="A0A6C0JEN1"/>
<evidence type="ECO:0000259" key="2">
    <source>
        <dbReference type="PROSITE" id="PS50802"/>
    </source>
</evidence>
<keyword evidence="1" id="KW-0812">Transmembrane</keyword>
<feature type="transmembrane region" description="Helical" evidence="1">
    <location>
        <begin position="35"/>
        <end position="57"/>
    </location>
</feature>
<keyword evidence="1" id="KW-1133">Transmembrane helix</keyword>
<keyword evidence="1" id="KW-0472">Membrane</keyword>
<evidence type="ECO:0000256" key="1">
    <source>
        <dbReference type="SAM" id="Phobius"/>
    </source>
</evidence>
<feature type="domain" description="OTU" evidence="2">
    <location>
        <begin position="256"/>
        <end position="396"/>
    </location>
</feature>
<organism evidence="3">
    <name type="scientific">viral metagenome</name>
    <dbReference type="NCBI Taxonomy" id="1070528"/>
    <lineage>
        <taxon>unclassified sequences</taxon>
        <taxon>metagenomes</taxon>
        <taxon>organismal metagenomes</taxon>
    </lineage>
</organism>
<accession>A0A6C0JEN1</accession>
<dbReference type="EMBL" id="MN740354">
    <property type="protein sequence ID" value="QHU02104.1"/>
    <property type="molecule type" value="Genomic_DNA"/>
</dbReference>
<reference evidence="3" key="1">
    <citation type="journal article" date="2020" name="Nature">
        <title>Giant virus diversity and host interactions through global metagenomics.</title>
        <authorList>
            <person name="Schulz F."/>
            <person name="Roux S."/>
            <person name="Paez-Espino D."/>
            <person name="Jungbluth S."/>
            <person name="Walsh D.A."/>
            <person name="Denef V.J."/>
            <person name="McMahon K.D."/>
            <person name="Konstantinidis K.T."/>
            <person name="Eloe-Fadrosh E.A."/>
            <person name="Kyrpides N.C."/>
            <person name="Woyke T."/>
        </authorList>
    </citation>
    <scope>NUCLEOTIDE SEQUENCE</scope>
    <source>
        <strain evidence="3">GVMAG-M-3300025880-56</strain>
    </source>
</reference>
<dbReference type="PROSITE" id="PS50802">
    <property type="entry name" value="OTU"/>
    <property type="match status" value="1"/>
</dbReference>
<evidence type="ECO:0000313" key="3">
    <source>
        <dbReference type="EMBL" id="QHU02104.1"/>
    </source>
</evidence>
<sequence length="482" mass="56531">MYMLYILLISTIILYIIYLSLFDRKIKNANINWPVFFFTLVVIILFISIYKISFPILPHIEPKTYNYNFPLDRYPHTNLSPELYEDNIYPKHIQKDDTEESESEDEDILQIQPNINPRYIQKSDTESESEDEDKDILQANLKKRKLSKTIAIFGEEESSDEEDYENDPRHINPNISYLITILTSFGIEYNTASLYALDRETSNDSFVGVLDLALLSLYEDNFDVAYVNSLLELNIFQSNSVLPLVVFNGQNLLETLQREWIKPDGNCLYAAVLKDYDPGYPTNTDAAIYKFKVEVISRMKDFNFDENMISKRDQAEEYKRLIQNYEYNTGSLSDMAVYFVSIRIGRPIVLFDATTIKIINGIVDADGIEHGGDLHPQSDPLFLYLNYEHYNFIVSNPEIIFVYSYMRAESLNYMTYEELYQHYYMDVGRYNASFIVFNSGNELYLYYKNSNNFWQQHYEGANELTDEELLDIDSTVKIVIYR</sequence>
<proteinExistence type="predicted"/>
<dbReference type="InterPro" id="IPR003323">
    <property type="entry name" value="OTU_dom"/>
</dbReference>
<dbReference type="CDD" id="cd22744">
    <property type="entry name" value="OTU"/>
    <property type="match status" value="1"/>
</dbReference>
<protein>
    <recommendedName>
        <fullName evidence="2">OTU domain-containing protein</fullName>
    </recommendedName>
</protein>
<name>A0A6C0JEN1_9ZZZZ</name>